<protein>
    <submittedName>
        <fullName evidence="2">Uncharacterized protein</fullName>
    </submittedName>
</protein>
<accession>A0ABN3UK23</accession>
<evidence type="ECO:0000313" key="3">
    <source>
        <dbReference type="Proteomes" id="UP001501326"/>
    </source>
</evidence>
<dbReference type="RefSeq" id="WP_344191549.1">
    <property type="nucleotide sequence ID" value="NZ_BAAARN010000001.1"/>
</dbReference>
<gene>
    <name evidence="2" type="ORF">GCM10009867_14020</name>
</gene>
<keyword evidence="3" id="KW-1185">Reference proteome</keyword>
<sequence length="185" mass="20347">MSGPSSEDVFEDPLDEAPEDADGDTWYVGVSRPLDAGNEPVAADDARDLPHAMAARENGFEVAPDAPLWLFLPAVWPAAHRTWIRDNRVRSQRAAVDGDVVDLPWSTADYLDMEAHELSVLRALGLPPRPAGRVWLLRPPPGCRDLDDTLRRVTDAAHAAGVPTELTREFVDHVVVTLRTLFEPA</sequence>
<feature type="region of interest" description="Disordered" evidence="1">
    <location>
        <begin position="1"/>
        <end position="25"/>
    </location>
</feature>
<organism evidence="2 3">
    <name type="scientific">Pedococcus aerophilus</name>
    <dbReference type="NCBI Taxonomy" id="436356"/>
    <lineage>
        <taxon>Bacteria</taxon>
        <taxon>Bacillati</taxon>
        <taxon>Actinomycetota</taxon>
        <taxon>Actinomycetes</taxon>
        <taxon>Micrococcales</taxon>
        <taxon>Intrasporangiaceae</taxon>
        <taxon>Pedococcus</taxon>
    </lineage>
</organism>
<dbReference type="InterPro" id="IPR046000">
    <property type="entry name" value="DUF5956"/>
</dbReference>
<reference evidence="2 3" key="1">
    <citation type="journal article" date="2019" name="Int. J. Syst. Evol. Microbiol.">
        <title>The Global Catalogue of Microorganisms (GCM) 10K type strain sequencing project: providing services to taxonomists for standard genome sequencing and annotation.</title>
        <authorList>
            <consortium name="The Broad Institute Genomics Platform"/>
            <consortium name="The Broad Institute Genome Sequencing Center for Infectious Disease"/>
            <person name="Wu L."/>
            <person name="Ma J."/>
        </authorList>
    </citation>
    <scope>NUCLEOTIDE SEQUENCE [LARGE SCALE GENOMIC DNA]</scope>
    <source>
        <strain evidence="2 3">JCM 16378</strain>
    </source>
</reference>
<comment type="caution">
    <text evidence="2">The sequence shown here is derived from an EMBL/GenBank/DDBJ whole genome shotgun (WGS) entry which is preliminary data.</text>
</comment>
<feature type="compositionally biased region" description="Acidic residues" evidence="1">
    <location>
        <begin position="8"/>
        <end position="23"/>
    </location>
</feature>
<dbReference type="Pfam" id="PF19381">
    <property type="entry name" value="DUF5956"/>
    <property type="match status" value="1"/>
</dbReference>
<name>A0ABN3UK23_9MICO</name>
<evidence type="ECO:0000313" key="2">
    <source>
        <dbReference type="EMBL" id="GAA2734273.1"/>
    </source>
</evidence>
<dbReference type="EMBL" id="BAAARN010000001">
    <property type="protein sequence ID" value="GAA2734273.1"/>
    <property type="molecule type" value="Genomic_DNA"/>
</dbReference>
<dbReference type="Proteomes" id="UP001501326">
    <property type="component" value="Unassembled WGS sequence"/>
</dbReference>
<proteinExistence type="predicted"/>
<evidence type="ECO:0000256" key="1">
    <source>
        <dbReference type="SAM" id="MobiDB-lite"/>
    </source>
</evidence>